<evidence type="ECO:0000313" key="3">
    <source>
        <dbReference type="Proteomes" id="UP001208938"/>
    </source>
</evidence>
<proteinExistence type="predicted"/>
<reference evidence="2 3" key="1">
    <citation type="submission" date="2022-10" db="EMBL/GenBank/DDBJ databases">
        <title>Pararhodobacter sp. nov., isolated from marine algae.</title>
        <authorList>
            <person name="Choi B.J."/>
            <person name="Kim J.M."/>
            <person name="Lee J.K."/>
            <person name="Choi D.G."/>
            <person name="Jeon C.O."/>
        </authorList>
    </citation>
    <scope>NUCLEOTIDE SEQUENCE [LARGE SCALE GENOMIC DNA]</scope>
    <source>
        <strain evidence="2 3">ZQ420</strain>
    </source>
</reference>
<feature type="chain" id="PRO_5045092437" description="DUF4398 domain-containing protein" evidence="1">
    <location>
        <begin position="22"/>
        <end position="92"/>
    </location>
</feature>
<feature type="signal peptide" evidence="1">
    <location>
        <begin position="1"/>
        <end position="21"/>
    </location>
</feature>
<sequence length="92" mass="9943">MPRLPALPLLLLALAGCAEVAADAPALLTRAEIADRTMNAADTARGTQAADELGYRAAQLRARAAQLRHNDRDAAERAELLRRAQLLEEQQT</sequence>
<evidence type="ECO:0000256" key="1">
    <source>
        <dbReference type="SAM" id="SignalP"/>
    </source>
</evidence>
<keyword evidence="1" id="KW-0732">Signal</keyword>
<evidence type="ECO:0008006" key="4">
    <source>
        <dbReference type="Google" id="ProtNLM"/>
    </source>
</evidence>
<keyword evidence="3" id="KW-1185">Reference proteome</keyword>
<comment type="caution">
    <text evidence="2">The sequence shown here is derived from an EMBL/GenBank/DDBJ whole genome shotgun (WGS) entry which is preliminary data.</text>
</comment>
<protein>
    <recommendedName>
        <fullName evidence="4">DUF4398 domain-containing protein</fullName>
    </recommendedName>
</protein>
<dbReference type="PROSITE" id="PS51257">
    <property type="entry name" value="PROKAR_LIPOPROTEIN"/>
    <property type="match status" value="1"/>
</dbReference>
<dbReference type="EMBL" id="JAPDFL010000001">
    <property type="protein sequence ID" value="MCW1933560.1"/>
    <property type="molecule type" value="Genomic_DNA"/>
</dbReference>
<dbReference type="Proteomes" id="UP001208938">
    <property type="component" value="Unassembled WGS sequence"/>
</dbReference>
<dbReference type="RefSeq" id="WP_264506453.1">
    <property type="nucleotide sequence ID" value="NZ_JAPDFL010000001.1"/>
</dbReference>
<organism evidence="2 3">
    <name type="scientific">Pararhodobacter zhoushanensis</name>
    <dbReference type="NCBI Taxonomy" id="2479545"/>
    <lineage>
        <taxon>Bacteria</taxon>
        <taxon>Pseudomonadati</taxon>
        <taxon>Pseudomonadota</taxon>
        <taxon>Alphaproteobacteria</taxon>
        <taxon>Rhodobacterales</taxon>
        <taxon>Paracoccaceae</taxon>
        <taxon>Pararhodobacter</taxon>
    </lineage>
</organism>
<name>A0ABT3H166_9RHOB</name>
<accession>A0ABT3H166</accession>
<evidence type="ECO:0000313" key="2">
    <source>
        <dbReference type="EMBL" id="MCW1933560.1"/>
    </source>
</evidence>
<gene>
    <name evidence="2" type="ORF">OKW52_15170</name>
</gene>